<name>A0A0V8JLZ9_9BACI</name>
<sequence length="610" mass="70069">MNQQEVLRELKGRLFELTHVNDNAESLRQTLDKMVQSIISILESSSGFIALKAGELYGYKLIASVNKKGNQSNDKGEKEVLDLLNSLPLHTQQSYYVTDSYIVMALTIEHYHCLFGIERTNLVKGNSNSFLTELSKQCIAFLKKVYAHYQTSIDKARYKELYELTEAFNRSMNMDYILEKVISVLEGMYPTYQHKIYVAHDYRGRYIDKILPLSYDDQELMNIYVTGEVDVVSTDSTGFKVYAPLVGSQGTYGVLIMEKSTPSFFSHSEIPFIKQLISVTAGALEKVQLYVRSQKNLTDLKLINETSRHLNEKLNLHDGIHYVSNRIMTSFDAQEVGVIFFEDDYYAPLKGNTAFFDTPGARYYIEYAYKRITQENESLFINNIVGELNDELVTFQSLIAVPMVQDQQLKGMVMVLHKQPYFFSFDTFKLVQEIVHHSTLAFVNAMLRDELEKLVVTDHLSKLYSRKHLDQCIEESMRKDSGGSFILLDIDNFKRINDTYGHQVGDDIIIQISNIIKRNIRLNDVAARWGGEELAVYLPCTTLSIAKRIANRLVKRVEEETIPKTTISSGISFWSQEQQDSTEKLFKRADLALYEAKKRGKNQAVIQEYK</sequence>
<dbReference type="InterPro" id="IPR029016">
    <property type="entry name" value="GAF-like_dom_sf"/>
</dbReference>
<dbReference type="Pfam" id="PF00990">
    <property type="entry name" value="GGDEF"/>
    <property type="match status" value="1"/>
</dbReference>
<dbReference type="InterPro" id="IPR029787">
    <property type="entry name" value="Nucleotide_cyclase"/>
</dbReference>
<dbReference type="GO" id="GO:0005886">
    <property type="term" value="C:plasma membrane"/>
    <property type="evidence" value="ECO:0007669"/>
    <property type="project" value="TreeGrafter"/>
</dbReference>
<dbReference type="PANTHER" id="PTHR45138">
    <property type="entry name" value="REGULATORY COMPONENTS OF SENSORY TRANSDUCTION SYSTEM"/>
    <property type="match status" value="1"/>
</dbReference>
<evidence type="ECO:0000313" key="2">
    <source>
        <dbReference type="EMBL" id="KSU88070.1"/>
    </source>
</evidence>
<dbReference type="PROSITE" id="PS50887">
    <property type="entry name" value="GGDEF"/>
    <property type="match status" value="1"/>
</dbReference>
<dbReference type="NCBIfam" id="TIGR00254">
    <property type="entry name" value="GGDEF"/>
    <property type="match status" value="1"/>
</dbReference>
<dbReference type="Gene3D" id="3.30.450.40">
    <property type="match status" value="2"/>
</dbReference>
<proteinExistence type="predicted"/>
<accession>A0A0V8JLZ9</accession>
<dbReference type="SUPFAM" id="SSF55781">
    <property type="entry name" value="GAF domain-like"/>
    <property type="match status" value="2"/>
</dbReference>
<feature type="domain" description="GGDEF" evidence="1">
    <location>
        <begin position="481"/>
        <end position="609"/>
    </location>
</feature>
<protein>
    <recommendedName>
        <fullName evidence="1">GGDEF domain-containing protein</fullName>
    </recommendedName>
</protein>
<evidence type="ECO:0000313" key="3">
    <source>
        <dbReference type="Proteomes" id="UP000053681"/>
    </source>
</evidence>
<dbReference type="FunFam" id="3.30.70.270:FF:000001">
    <property type="entry name" value="Diguanylate cyclase domain protein"/>
    <property type="match status" value="1"/>
</dbReference>
<keyword evidence="3" id="KW-1185">Reference proteome</keyword>
<dbReference type="GO" id="GO:1902201">
    <property type="term" value="P:negative regulation of bacterial-type flagellum-dependent cell motility"/>
    <property type="evidence" value="ECO:0007669"/>
    <property type="project" value="TreeGrafter"/>
</dbReference>
<reference evidence="2 3" key="1">
    <citation type="submission" date="2015-11" db="EMBL/GenBank/DDBJ databases">
        <title>Bacillus caseinolyticus sp nov.</title>
        <authorList>
            <person name="Dastager S.G."/>
            <person name="Mawlankar R."/>
        </authorList>
    </citation>
    <scope>NUCLEOTIDE SEQUENCE [LARGE SCALE GENOMIC DNA]</scope>
    <source>
        <strain evidence="2 3">SGD-V-76</strain>
    </source>
</reference>
<dbReference type="SUPFAM" id="SSF55073">
    <property type="entry name" value="Nucleotide cyclase"/>
    <property type="match status" value="1"/>
</dbReference>
<dbReference type="EMBL" id="LNQP01000029">
    <property type="protein sequence ID" value="KSU88070.1"/>
    <property type="molecule type" value="Genomic_DNA"/>
</dbReference>
<dbReference type="PANTHER" id="PTHR45138:SF9">
    <property type="entry name" value="DIGUANYLATE CYCLASE DGCM-RELATED"/>
    <property type="match status" value="1"/>
</dbReference>
<dbReference type="GO" id="GO:0052621">
    <property type="term" value="F:diguanylate cyclase activity"/>
    <property type="evidence" value="ECO:0007669"/>
    <property type="project" value="TreeGrafter"/>
</dbReference>
<dbReference type="InterPro" id="IPR000160">
    <property type="entry name" value="GGDEF_dom"/>
</dbReference>
<dbReference type="CDD" id="cd01949">
    <property type="entry name" value="GGDEF"/>
    <property type="match status" value="1"/>
</dbReference>
<dbReference type="InterPro" id="IPR050469">
    <property type="entry name" value="Diguanylate_Cyclase"/>
</dbReference>
<dbReference type="GO" id="GO:0043709">
    <property type="term" value="P:cell adhesion involved in single-species biofilm formation"/>
    <property type="evidence" value="ECO:0007669"/>
    <property type="project" value="TreeGrafter"/>
</dbReference>
<dbReference type="RefSeq" id="WP_025909470.1">
    <property type="nucleotide sequence ID" value="NZ_KQ758645.1"/>
</dbReference>
<dbReference type="SMART" id="SM00267">
    <property type="entry name" value="GGDEF"/>
    <property type="match status" value="1"/>
</dbReference>
<dbReference type="Gene3D" id="3.30.70.270">
    <property type="match status" value="1"/>
</dbReference>
<evidence type="ECO:0000259" key="1">
    <source>
        <dbReference type="PROSITE" id="PS50887"/>
    </source>
</evidence>
<organism evidence="2 3">
    <name type="scientific">Priestia veravalensis</name>
    <dbReference type="NCBI Taxonomy" id="1414648"/>
    <lineage>
        <taxon>Bacteria</taxon>
        <taxon>Bacillati</taxon>
        <taxon>Bacillota</taxon>
        <taxon>Bacilli</taxon>
        <taxon>Bacillales</taxon>
        <taxon>Bacillaceae</taxon>
        <taxon>Priestia</taxon>
    </lineage>
</organism>
<gene>
    <name evidence="2" type="ORF">AS180_09645</name>
</gene>
<dbReference type="InterPro" id="IPR043128">
    <property type="entry name" value="Rev_trsase/Diguanyl_cyclase"/>
</dbReference>
<dbReference type="Proteomes" id="UP000053681">
    <property type="component" value="Unassembled WGS sequence"/>
</dbReference>
<dbReference type="AlphaFoldDB" id="A0A0V8JLZ9"/>
<comment type="caution">
    <text evidence="2">The sequence shown here is derived from an EMBL/GenBank/DDBJ whole genome shotgun (WGS) entry which is preliminary data.</text>
</comment>